<evidence type="ECO:0000313" key="1">
    <source>
        <dbReference type="EMBL" id="XBP71338.1"/>
    </source>
</evidence>
<dbReference type="RefSeq" id="WP_349280719.1">
    <property type="nucleotide sequence ID" value="NZ_CBCSCU010000001.1"/>
</dbReference>
<organism evidence="1">
    <name type="scientific">Polaromonas hydrogenivorans</name>
    <dbReference type="NCBI Taxonomy" id="335476"/>
    <lineage>
        <taxon>Bacteria</taxon>
        <taxon>Pseudomonadati</taxon>
        <taxon>Pseudomonadota</taxon>
        <taxon>Betaproteobacteria</taxon>
        <taxon>Burkholderiales</taxon>
        <taxon>Comamonadaceae</taxon>
        <taxon>Polaromonas</taxon>
    </lineage>
</organism>
<sequence length="173" mass="20003">MKLELQTELLHRYPRFFRKPGERFVELESISNSEQLVHGGMPFDEWGVECGDGWFSLIDRLSCACENEIERLASLGVPKERWPRVAQIKEKFGSLRFYSRGSLPDDLREQILKASEEESRRTCEQCGAPKKLQSSESWRTCCDDCAKKSSDERVTEDKHLRAQLLAMLASRTE</sequence>
<accession>A0AAU7LWL5</accession>
<protein>
    <submittedName>
        <fullName evidence="1">Uncharacterized protein</fullName>
    </submittedName>
</protein>
<proteinExistence type="predicted"/>
<gene>
    <name evidence="1" type="ORF">ABLV49_05920</name>
</gene>
<reference evidence="1" key="1">
    <citation type="submission" date="2024-05" db="EMBL/GenBank/DDBJ databases">
        <authorList>
            <person name="Bunk B."/>
            <person name="Swiderski J."/>
            <person name="Sproer C."/>
            <person name="Thiel V."/>
        </authorList>
    </citation>
    <scope>NUCLEOTIDE SEQUENCE</scope>
    <source>
        <strain evidence="1">DSM 17735</strain>
    </source>
</reference>
<dbReference type="EMBL" id="CP157675">
    <property type="protein sequence ID" value="XBP71338.1"/>
    <property type="molecule type" value="Genomic_DNA"/>
</dbReference>
<dbReference type="AlphaFoldDB" id="A0AAU7LWL5"/>
<name>A0AAU7LWL5_9BURK</name>